<protein>
    <submittedName>
        <fullName evidence="1">Uncharacterized protein</fullName>
    </submittedName>
</protein>
<reference evidence="1" key="1">
    <citation type="journal article" date="2009" name="PLoS Genet.">
        <title>Sequencing, mapping, and analysis of 27,455 maize full-length cDNAs.</title>
        <authorList>
            <person name="Soderlund C."/>
            <person name="Descour A."/>
            <person name="Kudrna D."/>
            <person name="Bomhoff M."/>
            <person name="Boyd L."/>
            <person name="Currie J."/>
            <person name="Angelova A."/>
            <person name="Collura K."/>
            <person name="Wissotski M."/>
            <person name="Ashley E."/>
            <person name="Morrow D."/>
            <person name="Fernandes J."/>
            <person name="Walbot V."/>
            <person name="Yu Y."/>
        </authorList>
    </citation>
    <scope>NUCLEOTIDE SEQUENCE</scope>
    <source>
        <strain evidence="1">B73</strain>
    </source>
</reference>
<accession>C0PI35</accession>
<sequence length="90" mass="9929">MIRFGSTLFSEPTAAMVDCSPSLFFKTIRGSGRKEIEAYTEATENQPWCRNLSILCLLQLMLSDENNGLTVNCRNPTLKIKGSLDLIGAS</sequence>
<organism evidence="1">
    <name type="scientific">Zea mays</name>
    <name type="common">Maize</name>
    <dbReference type="NCBI Taxonomy" id="4577"/>
    <lineage>
        <taxon>Eukaryota</taxon>
        <taxon>Viridiplantae</taxon>
        <taxon>Streptophyta</taxon>
        <taxon>Embryophyta</taxon>
        <taxon>Tracheophyta</taxon>
        <taxon>Spermatophyta</taxon>
        <taxon>Magnoliopsida</taxon>
        <taxon>Liliopsida</taxon>
        <taxon>Poales</taxon>
        <taxon>Poaceae</taxon>
        <taxon>PACMAD clade</taxon>
        <taxon>Panicoideae</taxon>
        <taxon>Andropogonodae</taxon>
        <taxon>Andropogoneae</taxon>
        <taxon>Tripsacinae</taxon>
        <taxon>Zea</taxon>
    </lineage>
</organism>
<reference evidence="1" key="2">
    <citation type="submission" date="2012-06" db="EMBL/GenBank/DDBJ databases">
        <authorList>
            <person name="Yu Y."/>
            <person name="Currie J."/>
            <person name="Lomeli R."/>
            <person name="Angelova A."/>
            <person name="Collura K."/>
            <person name="Wissotski M."/>
            <person name="Campos D."/>
            <person name="Kudrna D."/>
            <person name="Golser W."/>
            <person name="Ashely E."/>
            <person name="Descour A."/>
            <person name="Fernandes J."/>
            <person name="Soderlund C."/>
            <person name="Walbot V."/>
        </authorList>
    </citation>
    <scope>NUCLEOTIDE SEQUENCE</scope>
    <source>
        <strain evidence="1">B73</strain>
    </source>
</reference>
<proteinExistence type="evidence at transcript level"/>
<dbReference type="AlphaFoldDB" id="C0PI35"/>
<name>C0PI35_MAIZE</name>
<evidence type="ECO:0000313" key="1">
    <source>
        <dbReference type="EMBL" id="ACN34851.1"/>
    </source>
</evidence>
<dbReference type="EMBL" id="BT067954">
    <property type="protein sequence ID" value="ACN34851.1"/>
    <property type="molecule type" value="mRNA"/>
</dbReference>